<dbReference type="Pfam" id="PF00009">
    <property type="entry name" value="GTP_EFTU"/>
    <property type="match status" value="1"/>
</dbReference>
<keyword evidence="5" id="KW-0378">Hydrolase</keyword>
<feature type="compositionally biased region" description="Basic and acidic residues" evidence="10">
    <location>
        <begin position="1"/>
        <end position="10"/>
    </location>
</feature>
<dbReference type="GO" id="GO:0033290">
    <property type="term" value="C:eukaryotic 48S preinitiation complex"/>
    <property type="evidence" value="ECO:0007669"/>
    <property type="project" value="EnsemblFungi"/>
</dbReference>
<keyword evidence="6" id="KW-0648">Protein biosynthesis</keyword>
<dbReference type="Pfam" id="PF09173">
    <property type="entry name" value="eIF2_C"/>
    <property type="match status" value="1"/>
</dbReference>
<dbReference type="GO" id="GO:0005850">
    <property type="term" value="C:eukaryotic translation initiation factor 2 complex"/>
    <property type="evidence" value="ECO:0007669"/>
    <property type="project" value="EnsemblFungi"/>
</dbReference>
<dbReference type="CDD" id="cd15490">
    <property type="entry name" value="eIF2_gamma_III"/>
    <property type="match status" value="1"/>
</dbReference>
<comment type="caution">
    <text evidence="12">The sequence shown here is derived from an EMBL/GenBank/DDBJ whole genome shotgun (WGS) entry which is preliminary data.</text>
</comment>
<evidence type="ECO:0000256" key="5">
    <source>
        <dbReference type="ARBA" id="ARBA00022801"/>
    </source>
</evidence>
<keyword evidence="4" id="KW-0547">Nucleotide-binding</keyword>
<dbReference type="EMBL" id="AZHD01000008">
    <property type="protein sequence ID" value="OAA61206.1"/>
    <property type="molecule type" value="Genomic_DNA"/>
</dbReference>
<dbReference type="Gene3D" id="3.40.50.300">
    <property type="entry name" value="P-loop containing nucleotide triphosphate hydrolases"/>
    <property type="match status" value="1"/>
</dbReference>
<organism evidence="12 13">
    <name type="scientific">Niveomyces insectorum RCEF 264</name>
    <dbReference type="NCBI Taxonomy" id="1081102"/>
    <lineage>
        <taxon>Eukaryota</taxon>
        <taxon>Fungi</taxon>
        <taxon>Dikarya</taxon>
        <taxon>Ascomycota</taxon>
        <taxon>Pezizomycotina</taxon>
        <taxon>Sordariomycetes</taxon>
        <taxon>Hypocreomycetidae</taxon>
        <taxon>Hypocreales</taxon>
        <taxon>Cordycipitaceae</taxon>
        <taxon>Niveomyces</taxon>
    </lineage>
</organism>
<evidence type="ECO:0000256" key="3">
    <source>
        <dbReference type="ARBA" id="ARBA00022540"/>
    </source>
</evidence>
<dbReference type="InterPro" id="IPR044127">
    <property type="entry name" value="eIF2g_dom_2"/>
</dbReference>
<evidence type="ECO:0000256" key="4">
    <source>
        <dbReference type="ARBA" id="ARBA00022741"/>
    </source>
</evidence>
<dbReference type="PRINTS" id="PR00315">
    <property type="entry name" value="ELONGATNFCT"/>
</dbReference>
<feature type="region of interest" description="Disordered" evidence="10">
    <location>
        <begin position="1"/>
        <end position="43"/>
    </location>
</feature>
<dbReference type="GO" id="GO:0005840">
    <property type="term" value="C:ribosome"/>
    <property type="evidence" value="ECO:0007669"/>
    <property type="project" value="EnsemblFungi"/>
</dbReference>
<dbReference type="FunFam" id="3.40.50.300:FF:000065">
    <property type="entry name" value="Eukaryotic translation initiation factor 2 subunit gamma"/>
    <property type="match status" value="1"/>
</dbReference>
<dbReference type="OrthoDB" id="1045173at2759"/>
<dbReference type="GO" id="GO:0043614">
    <property type="term" value="C:multi-eIF complex"/>
    <property type="evidence" value="ECO:0007669"/>
    <property type="project" value="EnsemblFungi"/>
</dbReference>
<reference evidence="12 13" key="1">
    <citation type="journal article" date="2016" name="Genome Biol. Evol.">
        <title>Divergent and convergent evolution of fungal pathogenicity.</title>
        <authorList>
            <person name="Shang Y."/>
            <person name="Xiao G."/>
            <person name="Zheng P."/>
            <person name="Cen K."/>
            <person name="Zhan S."/>
            <person name="Wang C."/>
        </authorList>
    </citation>
    <scope>NUCLEOTIDE SEQUENCE [LARGE SCALE GENOMIC DNA]</scope>
    <source>
        <strain evidence="12 13">RCEF 264</strain>
    </source>
</reference>
<dbReference type="GO" id="GO:0001731">
    <property type="term" value="P:formation of translation preinitiation complex"/>
    <property type="evidence" value="ECO:0007669"/>
    <property type="project" value="EnsemblFungi"/>
</dbReference>
<dbReference type="InterPro" id="IPR015256">
    <property type="entry name" value="eIF2g_C"/>
</dbReference>
<dbReference type="GO" id="GO:0031369">
    <property type="term" value="F:translation initiation factor binding"/>
    <property type="evidence" value="ECO:0007669"/>
    <property type="project" value="EnsemblFungi"/>
</dbReference>
<evidence type="ECO:0000313" key="12">
    <source>
        <dbReference type="EMBL" id="OAA61206.1"/>
    </source>
</evidence>
<comment type="catalytic activity">
    <reaction evidence="8">
        <text>GTP + H2O = GDP + phosphate + H(+)</text>
        <dbReference type="Rhea" id="RHEA:19669"/>
        <dbReference type="ChEBI" id="CHEBI:15377"/>
        <dbReference type="ChEBI" id="CHEBI:15378"/>
        <dbReference type="ChEBI" id="CHEBI:37565"/>
        <dbReference type="ChEBI" id="CHEBI:43474"/>
        <dbReference type="ChEBI" id="CHEBI:58189"/>
        <dbReference type="EC" id="3.6.5.3"/>
    </reaction>
</comment>
<dbReference type="FunFam" id="2.40.30.10:FF:000009">
    <property type="entry name" value="Eukaryotic translation initiation factor 2 subunit gamma"/>
    <property type="match status" value="1"/>
</dbReference>
<accession>A0A167U3D5</accession>
<dbReference type="GO" id="GO:0016282">
    <property type="term" value="C:eukaryotic 43S preinitiation complex"/>
    <property type="evidence" value="ECO:0007669"/>
    <property type="project" value="EnsemblFungi"/>
</dbReference>
<dbReference type="GO" id="GO:1990856">
    <property type="term" value="F:methionyl-initiator methionine tRNA binding"/>
    <property type="evidence" value="ECO:0007669"/>
    <property type="project" value="EnsemblFungi"/>
</dbReference>
<evidence type="ECO:0000256" key="1">
    <source>
        <dbReference type="ARBA" id="ARBA00007249"/>
    </source>
</evidence>
<dbReference type="GO" id="GO:0003743">
    <property type="term" value="F:translation initiation factor activity"/>
    <property type="evidence" value="ECO:0007669"/>
    <property type="project" value="UniProtKB-KW"/>
</dbReference>
<dbReference type="InterPro" id="IPR044128">
    <property type="entry name" value="eIF2g_GTP-bd"/>
</dbReference>
<dbReference type="SUPFAM" id="SSF50447">
    <property type="entry name" value="Translation proteins"/>
    <property type="match status" value="1"/>
</dbReference>
<comment type="similarity">
    <text evidence="1">Belongs to the TRAFAC class translation factor GTPase superfamily. Classic translation factor GTPase family. EF-Tu/EF-1A subfamily.</text>
</comment>
<keyword evidence="3 12" id="KW-0396">Initiation factor</keyword>
<keyword evidence="13" id="KW-1185">Reference proteome</keyword>
<dbReference type="CDD" id="cd01888">
    <property type="entry name" value="eIF2_gamma"/>
    <property type="match status" value="1"/>
</dbReference>
<evidence type="ECO:0000256" key="2">
    <source>
        <dbReference type="ARBA" id="ARBA00011986"/>
    </source>
</evidence>
<dbReference type="InterPro" id="IPR000795">
    <property type="entry name" value="T_Tr_GTP-bd_dom"/>
</dbReference>
<dbReference type="EC" id="3.6.5.3" evidence="2"/>
<proteinExistence type="inferred from homology"/>
<feature type="domain" description="Tr-type G" evidence="11">
    <location>
        <begin position="89"/>
        <end position="298"/>
    </location>
</feature>
<dbReference type="InterPro" id="IPR027417">
    <property type="entry name" value="P-loop_NTPase"/>
</dbReference>
<dbReference type="GO" id="GO:0005525">
    <property type="term" value="F:GTP binding"/>
    <property type="evidence" value="ECO:0007669"/>
    <property type="project" value="UniProtKB-KW"/>
</dbReference>
<evidence type="ECO:0000256" key="9">
    <source>
        <dbReference type="ARBA" id="ARBA00074422"/>
    </source>
</evidence>
<dbReference type="CDD" id="cd03688">
    <property type="entry name" value="eIF2_gamma_II"/>
    <property type="match status" value="1"/>
</dbReference>
<dbReference type="Proteomes" id="UP000076874">
    <property type="component" value="Unassembled WGS sequence"/>
</dbReference>
<keyword evidence="7" id="KW-0342">GTP-binding</keyword>
<dbReference type="PANTHER" id="PTHR42854:SF3">
    <property type="entry name" value="EUKARYOTIC TRANSLATION INITIATION FACTOR 2 SUBUNIT 3-RELATED"/>
    <property type="match status" value="1"/>
</dbReference>
<dbReference type="InterPro" id="IPR050543">
    <property type="entry name" value="eIF2G"/>
</dbReference>
<evidence type="ECO:0000256" key="10">
    <source>
        <dbReference type="SAM" id="MobiDB-lite"/>
    </source>
</evidence>
<evidence type="ECO:0000256" key="7">
    <source>
        <dbReference type="ARBA" id="ARBA00023134"/>
    </source>
</evidence>
<dbReference type="Gene3D" id="2.40.30.10">
    <property type="entry name" value="Translation factors"/>
    <property type="match status" value="2"/>
</dbReference>
<dbReference type="SUPFAM" id="SSF52540">
    <property type="entry name" value="P-loop containing nucleoside triphosphate hydrolases"/>
    <property type="match status" value="1"/>
</dbReference>
<dbReference type="InterPro" id="IPR009000">
    <property type="entry name" value="Transl_B-barrel_sf"/>
</dbReference>
<dbReference type="GO" id="GO:0045903">
    <property type="term" value="P:positive regulation of translational fidelity"/>
    <property type="evidence" value="ECO:0007669"/>
    <property type="project" value="EnsemblFungi"/>
</dbReference>
<evidence type="ECO:0000256" key="8">
    <source>
        <dbReference type="ARBA" id="ARBA00048107"/>
    </source>
</evidence>
<dbReference type="AlphaFoldDB" id="A0A167U3D5"/>
<name>A0A167U3D5_9HYPO</name>
<dbReference type="InterPro" id="IPR009001">
    <property type="entry name" value="Transl_elong_EF1A/Init_IF2_C"/>
</dbReference>
<dbReference type="GO" id="GO:0005829">
    <property type="term" value="C:cytosol"/>
    <property type="evidence" value="ECO:0007669"/>
    <property type="project" value="TreeGrafter"/>
</dbReference>
<dbReference type="SUPFAM" id="SSF50465">
    <property type="entry name" value="EF-Tu/eEF-1alpha/eIF2-gamma C-terminal domain"/>
    <property type="match status" value="1"/>
</dbReference>
<protein>
    <recommendedName>
        <fullName evidence="9">Eukaryotic translation initiation factor 2 subunit gamma</fullName>
        <ecNumber evidence="2">3.6.5.3</ecNumber>
    </recommendedName>
</protein>
<gene>
    <name evidence="12" type="ORF">SPI_05230</name>
</gene>
<dbReference type="PROSITE" id="PS51722">
    <property type="entry name" value="G_TR_2"/>
    <property type="match status" value="1"/>
</dbReference>
<sequence length="519" mass="55810">MASNGDKYDDPDVGSESDSGPGSPGLDPQDASDAEVDEKPLKSALKKSAAAAVEVDPALLKPYLPPQTDPKDLDVSTLSPLTPEIIARQATINIGTIGHVAHGKSTVVKAISGVQTIRFKNELIRNITIKLGYANAKIYQCDNEACPRPTCYRSYKSDKEVDPPCERPGCGGTYRLRRHVSFVDCPGHDILMSTMLSGAAVMDAALLLIAGNEACPQPQTSEHLAAIQIMKLDKVIILQNKVDLMREETAQQHHASILKFIRGTVAAKSPIVPISAQLKINVDAVLDNLVNSIPVPPRDFTMDPQMIVIRSFDVNKPGAEVDDLKGGVAGGSILHGVLKLDDEIEIRPGLVTRDETGQLHCTPIFSRIVSLNSESNDLKYAVPGGLIGVGTHIDPTLCRADRLVGFVLGLKGRLPDIYSEIEVNFYLLRRLLGVRTADGKQAKVEKLAKNEAIMVNIGSTSTGAKVAAIKNDAAKLVLTSPTCTNVGEKVALSRRIDKHWRLIGWATITAGVVLEPTMP</sequence>
<evidence type="ECO:0000259" key="11">
    <source>
        <dbReference type="PROSITE" id="PS51722"/>
    </source>
</evidence>
<evidence type="ECO:0000256" key="6">
    <source>
        <dbReference type="ARBA" id="ARBA00022917"/>
    </source>
</evidence>
<evidence type="ECO:0000313" key="13">
    <source>
        <dbReference type="Proteomes" id="UP000076874"/>
    </source>
</evidence>
<dbReference type="FunFam" id="2.40.30.10:FF:000011">
    <property type="entry name" value="Eukaryotic translation initiation factor 2 subunit gamma"/>
    <property type="match status" value="1"/>
</dbReference>
<feature type="compositionally biased region" description="Low complexity" evidence="10">
    <location>
        <begin position="16"/>
        <end position="29"/>
    </location>
</feature>
<dbReference type="NCBIfam" id="NF003077">
    <property type="entry name" value="PRK04000.1"/>
    <property type="match status" value="1"/>
</dbReference>
<dbReference type="PANTHER" id="PTHR42854">
    <property type="entry name" value="EUKARYOTIC TRANSLATION INITIATION FACTOR 2 SUBUNIT 3 FAMILY MEMBER"/>
    <property type="match status" value="1"/>
</dbReference>
<dbReference type="STRING" id="1081102.A0A167U3D5"/>
<dbReference type="GO" id="GO:0003924">
    <property type="term" value="F:GTPase activity"/>
    <property type="evidence" value="ECO:0007669"/>
    <property type="project" value="InterPro"/>
</dbReference>